<dbReference type="InterPro" id="IPR013201">
    <property type="entry name" value="Prot_inhib_I29"/>
</dbReference>
<dbReference type="GO" id="GO:0008234">
    <property type="term" value="F:cysteine-type peptidase activity"/>
    <property type="evidence" value="ECO:0007669"/>
    <property type="project" value="InterPro"/>
</dbReference>
<dbReference type="PROSITE" id="PS00139">
    <property type="entry name" value="THIOL_PROTEASE_CYS"/>
    <property type="match status" value="1"/>
</dbReference>
<name>A0A7S2QDC9_9DINO</name>
<evidence type="ECO:0000259" key="5">
    <source>
        <dbReference type="SMART" id="SM00848"/>
    </source>
</evidence>
<keyword evidence="2" id="KW-0865">Zymogen</keyword>
<dbReference type="Pfam" id="PF08246">
    <property type="entry name" value="Inhibitor_I29"/>
    <property type="match status" value="1"/>
</dbReference>
<sequence>MGLGGSAPTDAAGAFERFKRRFGEADGVGATAGRFAAFEDNYAFVRAENAKGHSFTLALNHFADLPHEEFKATRLGFQASDPVSWGGLPRLGVHRRGGGALPESVDWRDTEAVQPVRDQGHCGSCWAFASVAALEGAWWVATGEPLALSEQQLVDCSSFGSGCGSGYPQGALTYLRRSPVCTRASYPYRAEDGLCTEANCTAGIPRGGVVGIKIVGSRSWPSSEEALMEAILQQPVVVAMDATDRAFQHYSGGIYNACHRMAILTHVVVLVGYGADKGLTNWLIKNSWGTGWGEAGYFRLIRGGNTTGSDCGISTFAVYPVVDSHAPLPPKPEPARMHYEAPPCHGDESVADLTSPHLMINLTGTICAPYPFWSPEGPPSCPEAPTGSLAMPDPLDQWGVDQCVLICQVDEHCPIGARCEGRLDFSVCTYPSTPGAGAWAHAPGGPSRGPAAGQADFVV</sequence>
<dbReference type="GO" id="GO:0006508">
    <property type="term" value="P:proteolysis"/>
    <property type="evidence" value="ECO:0007669"/>
    <property type="project" value="InterPro"/>
</dbReference>
<evidence type="ECO:0000313" key="6">
    <source>
        <dbReference type="EMBL" id="CAD9639587.1"/>
    </source>
</evidence>
<dbReference type="EMBL" id="HBGW01090460">
    <property type="protein sequence ID" value="CAD9639587.1"/>
    <property type="molecule type" value="Transcribed_RNA"/>
</dbReference>
<dbReference type="Gene3D" id="3.90.70.10">
    <property type="entry name" value="Cysteine proteinases"/>
    <property type="match status" value="1"/>
</dbReference>
<dbReference type="SMART" id="SM00848">
    <property type="entry name" value="Inhibitor_I29"/>
    <property type="match status" value="1"/>
</dbReference>
<dbReference type="Pfam" id="PF00112">
    <property type="entry name" value="Peptidase_C1"/>
    <property type="match status" value="1"/>
</dbReference>
<dbReference type="PRINTS" id="PR00705">
    <property type="entry name" value="PAPAIN"/>
</dbReference>
<dbReference type="InterPro" id="IPR000668">
    <property type="entry name" value="Peptidase_C1A_C"/>
</dbReference>
<dbReference type="SUPFAM" id="SSF54001">
    <property type="entry name" value="Cysteine proteinases"/>
    <property type="match status" value="1"/>
</dbReference>
<gene>
    <name evidence="6" type="ORF">BRAN1462_LOCUS57409</name>
</gene>
<dbReference type="InterPro" id="IPR039417">
    <property type="entry name" value="Peptidase_C1A_papain-like"/>
</dbReference>
<dbReference type="InterPro" id="IPR038765">
    <property type="entry name" value="Papain-like_cys_pep_sf"/>
</dbReference>
<dbReference type="CDD" id="cd02248">
    <property type="entry name" value="Peptidase_C1A"/>
    <property type="match status" value="1"/>
</dbReference>
<feature type="domain" description="Cathepsin propeptide inhibitor" evidence="5">
    <location>
        <begin position="15"/>
        <end position="70"/>
    </location>
</feature>
<feature type="domain" description="Peptidase C1A papain C-terminal" evidence="4">
    <location>
        <begin position="101"/>
        <end position="321"/>
    </location>
</feature>
<evidence type="ECO:0000256" key="1">
    <source>
        <dbReference type="ARBA" id="ARBA00008455"/>
    </source>
</evidence>
<evidence type="ECO:0008006" key="7">
    <source>
        <dbReference type="Google" id="ProtNLM"/>
    </source>
</evidence>
<proteinExistence type="inferred from homology"/>
<evidence type="ECO:0000256" key="2">
    <source>
        <dbReference type="ARBA" id="ARBA00023145"/>
    </source>
</evidence>
<organism evidence="6">
    <name type="scientific">Zooxanthella nutricula</name>
    <dbReference type="NCBI Taxonomy" id="1333877"/>
    <lineage>
        <taxon>Eukaryota</taxon>
        <taxon>Sar</taxon>
        <taxon>Alveolata</taxon>
        <taxon>Dinophyceae</taxon>
        <taxon>Peridiniales</taxon>
        <taxon>Peridiniales incertae sedis</taxon>
        <taxon>Zooxanthella</taxon>
    </lineage>
</organism>
<dbReference type="AlphaFoldDB" id="A0A7S2QDC9"/>
<dbReference type="PANTHER" id="PTHR12411">
    <property type="entry name" value="CYSTEINE PROTEASE FAMILY C1-RELATED"/>
    <property type="match status" value="1"/>
</dbReference>
<dbReference type="InterPro" id="IPR013128">
    <property type="entry name" value="Peptidase_C1A"/>
</dbReference>
<keyword evidence="3" id="KW-1015">Disulfide bond</keyword>
<evidence type="ECO:0000256" key="3">
    <source>
        <dbReference type="ARBA" id="ARBA00023157"/>
    </source>
</evidence>
<accession>A0A7S2QDC9</accession>
<reference evidence="6" key="1">
    <citation type="submission" date="2021-01" db="EMBL/GenBank/DDBJ databases">
        <authorList>
            <person name="Corre E."/>
            <person name="Pelletier E."/>
            <person name="Niang G."/>
            <person name="Scheremetjew M."/>
            <person name="Finn R."/>
            <person name="Kale V."/>
            <person name="Holt S."/>
            <person name="Cochrane G."/>
            <person name="Meng A."/>
            <person name="Brown T."/>
            <person name="Cohen L."/>
        </authorList>
    </citation>
    <scope>NUCLEOTIDE SEQUENCE</scope>
    <source>
        <strain evidence="6">RCC3387</strain>
    </source>
</reference>
<dbReference type="InterPro" id="IPR000169">
    <property type="entry name" value="Pept_cys_AS"/>
</dbReference>
<comment type="similarity">
    <text evidence="1">Belongs to the peptidase C1 family.</text>
</comment>
<evidence type="ECO:0000259" key="4">
    <source>
        <dbReference type="SMART" id="SM00645"/>
    </source>
</evidence>
<dbReference type="SMART" id="SM00645">
    <property type="entry name" value="Pept_C1"/>
    <property type="match status" value="1"/>
</dbReference>
<dbReference type="FunFam" id="3.90.70.10:FF:000332">
    <property type="entry name" value="Cathepsin L1"/>
    <property type="match status" value="1"/>
</dbReference>
<protein>
    <recommendedName>
        <fullName evidence="7">Peptidase C1A papain C-terminal domain-containing protein</fullName>
    </recommendedName>
</protein>